<evidence type="ECO:0000256" key="11">
    <source>
        <dbReference type="SAM" id="Phobius"/>
    </source>
</evidence>
<feature type="transmembrane region" description="Helical" evidence="11">
    <location>
        <begin position="180"/>
        <end position="198"/>
    </location>
</feature>
<proteinExistence type="inferred from homology"/>
<dbReference type="GO" id="GO:0005524">
    <property type="term" value="F:ATP binding"/>
    <property type="evidence" value="ECO:0007669"/>
    <property type="project" value="UniProtKB-KW"/>
</dbReference>
<evidence type="ECO:0000256" key="7">
    <source>
        <dbReference type="ARBA" id="ARBA00022840"/>
    </source>
</evidence>
<dbReference type="CDD" id="cd18578">
    <property type="entry name" value="ABC_6TM_Pgp_ABCB1_D2_like"/>
    <property type="match status" value="1"/>
</dbReference>
<dbReference type="Pfam" id="PF00005">
    <property type="entry name" value="ABC_tran"/>
    <property type="match status" value="2"/>
</dbReference>
<feature type="transmembrane region" description="Helical" evidence="11">
    <location>
        <begin position="675"/>
        <end position="704"/>
    </location>
</feature>
<dbReference type="PANTHER" id="PTHR43394:SF11">
    <property type="entry name" value="ATP-BINDING CASSETTE TRANSPORTER"/>
    <property type="match status" value="1"/>
</dbReference>
<sequence length="1249" mass="135482">MGTSLELDKPKEQHPSCLAGLIQHSSKRDILLLLIGCLASIVSGVMMPLTTILIGSSIKIYASADETTNASDLTRHVNKRVVLLCAIAAGAVVAAYIQTVCWMLASQSISSRIRRAYFRSLLHQDVQSLDDMGVGKLTDTMSSSFTTLQDTLSQKTGVFISSVSTFVSAFIVALVRSWKLALILSTVLPAMFVVTMVISTQVAKNAQSATACILHAHDVVAESVSSVKVVRTLQAQDTLAEKYESSLHRADRALLKKSIWQAAIWTWVFFVRFGVYALALWEGARLFISDNLDMGVLINVLYAVIIGTIALSRVSRSLHEFGVAIGLANELFEMISRDKKGVMSMVQEKKHRSRIHGHVSFCGVHFAYSSRPAVPVLDGLDLTIESGQTTALIGHSGAGKSTIAGLIQQFYEPTAGDILIDGLPISSFDPSDLRSQISFLSQEPVFFSMSVLENVRLGLLGTPFESGTVTDQDKLIEEACELAGIAKVIESLPQGYNTLLGPDGVLLSGGEKQRLAFARAIVRDPRILILDEPTSALDKAAETHIQTVLERVSAGRTVIVIAHRLHTIKHADSIVVLSQGKVAEQGTHKELLQSGQLYRSLFALHQQGTGEDRALSPNSADLGTLRPTTPDVQEKPALGIENDSIECISMTAPGPERASIFVLLLRILRFNQPEWLLLLVGNVGSVISGSLYPFQALLFAKAIVLEQEATSQGDFQRSATRYAVFFFLIALVSGISHGASTFAFSVSFDRMLNRVRSLSFQGILGKGVTWFATDRNSSSSLVFLLLHQYRDLAGLHGVSVSILVEIITNMTAVTIFSVVISWKYALVVISVIPLIFVSYYFRIHTMRTFLRSITEWHRTSTQIACEAITSILTVTSLGAQGHFLNMYDSQLTKASESASLSTWRYSVFFAATQGLIYAVNAFAIWYGARCMEDNSITLYQFFAVFIALTFGAQDSGEALSLLPDLSLAIVAAERVKELSPYQEAKGSPSATSPASVLTTPSLTGHDSIEMEPKDDAITFDDVTFRHPNATAPSIQNLSVTLITGQTIAIVGPSGSGKSTILNLLAGLYTPTSGTITFRDQDIITQHSSISLVPQDSVLFTGTIKFNITLRNPSASDAQIEAACAQAGILNFILSLPAGFETIVRPQELSVGQRQRLTIARALVRDTEIVLFDEPTASLDVESASAIVAAIQTEKRERRKSIVMVAHSPELVMWADVACVVVGGRVVQMGSPGILIKDREGVFTRLMGTT</sequence>
<keyword evidence="3" id="KW-0813">Transport</keyword>
<feature type="transmembrane region" description="Helical" evidence="11">
    <location>
        <begin position="292"/>
        <end position="311"/>
    </location>
</feature>
<dbReference type="Gene3D" id="3.40.50.300">
    <property type="entry name" value="P-loop containing nucleotide triphosphate hydrolases"/>
    <property type="match status" value="2"/>
</dbReference>
<evidence type="ECO:0000313" key="14">
    <source>
        <dbReference type="EMBL" id="RDW67471.1"/>
    </source>
</evidence>
<protein>
    <submittedName>
        <fullName evidence="14">Uncharacterized protein</fullName>
    </submittedName>
</protein>
<feature type="domain" description="ABC transmembrane type-1" evidence="13">
    <location>
        <begin position="34"/>
        <end position="321"/>
    </location>
</feature>
<dbReference type="InterPro" id="IPR017871">
    <property type="entry name" value="ABC_transporter-like_CS"/>
</dbReference>
<dbReference type="OrthoDB" id="6500128at2759"/>
<dbReference type="InterPro" id="IPR036640">
    <property type="entry name" value="ABC1_TM_sf"/>
</dbReference>
<dbReference type="GeneID" id="38119707"/>
<keyword evidence="7" id="KW-0067">ATP-binding</keyword>
<feature type="compositionally biased region" description="Polar residues" evidence="10">
    <location>
        <begin position="988"/>
        <end position="1004"/>
    </location>
</feature>
<evidence type="ECO:0000256" key="3">
    <source>
        <dbReference type="ARBA" id="ARBA00022448"/>
    </source>
</evidence>
<comment type="subcellular location">
    <subcellularLocation>
        <location evidence="1">Membrane</location>
        <topology evidence="1">Multi-pass membrane protein</topology>
    </subcellularLocation>
</comment>
<feature type="transmembrane region" description="Helical" evidence="11">
    <location>
        <begin position="81"/>
        <end position="105"/>
    </location>
</feature>
<dbReference type="GO" id="GO:0016887">
    <property type="term" value="F:ATP hydrolysis activity"/>
    <property type="evidence" value="ECO:0007669"/>
    <property type="project" value="InterPro"/>
</dbReference>
<feature type="transmembrane region" description="Helical" evidence="11">
    <location>
        <begin position="30"/>
        <end position="61"/>
    </location>
</feature>
<keyword evidence="4 11" id="KW-0812">Transmembrane</keyword>
<feature type="region of interest" description="Disordered" evidence="10">
    <location>
        <begin position="609"/>
        <end position="628"/>
    </location>
</feature>
<dbReference type="PANTHER" id="PTHR43394">
    <property type="entry name" value="ATP-DEPENDENT PERMEASE MDL1, MITOCHONDRIAL"/>
    <property type="match status" value="1"/>
</dbReference>
<dbReference type="InterPro" id="IPR003593">
    <property type="entry name" value="AAA+_ATPase"/>
</dbReference>
<feature type="region of interest" description="Disordered" evidence="10">
    <location>
        <begin position="981"/>
        <end position="1005"/>
    </location>
</feature>
<dbReference type="InterPro" id="IPR003439">
    <property type="entry name" value="ABC_transporter-like_ATP-bd"/>
</dbReference>
<feature type="domain" description="ABC transporter" evidence="12">
    <location>
        <begin position="1017"/>
        <end position="1247"/>
    </location>
</feature>
<keyword evidence="5" id="KW-0677">Repeat</keyword>
<evidence type="ECO:0000256" key="5">
    <source>
        <dbReference type="ARBA" id="ARBA00022737"/>
    </source>
</evidence>
<dbReference type="AlphaFoldDB" id="A0A3D8R0N5"/>
<keyword evidence="15" id="KW-1185">Reference proteome</keyword>
<feature type="transmembrane region" description="Helical" evidence="11">
    <location>
        <begin position="793"/>
        <end position="818"/>
    </location>
</feature>
<accession>A0A3D8R0N5</accession>
<name>A0A3D8R0N5_9EURO</name>
<evidence type="ECO:0000313" key="15">
    <source>
        <dbReference type="Proteomes" id="UP000256690"/>
    </source>
</evidence>
<dbReference type="InterPro" id="IPR011527">
    <property type="entry name" value="ABC1_TM_dom"/>
</dbReference>
<dbReference type="CDD" id="cd18577">
    <property type="entry name" value="ABC_6TM_Pgp_ABCB1_D1_like"/>
    <property type="match status" value="1"/>
</dbReference>
<dbReference type="Proteomes" id="UP000256690">
    <property type="component" value="Unassembled WGS sequence"/>
</dbReference>
<evidence type="ECO:0000256" key="6">
    <source>
        <dbReference type="ARBA" id="ARBA00022741"/>
    </source>
</evidence>
<keyword evidence="9 11" id="KW-0472">Membrane</keyword>
<organism evidence="14 15">
    <name type="scientific">Aspergillus mulundensis</name>
    <dbReference type="NCBI Taxonomy" id="1810919"/>
    <lineage>
        <taxon>Eukaryota</taxon>
        <taxon>Fungi</taxon>
        <taxon>Dikarya</taxon>
        <taxon>Ascomycota</taxon>
        <taxon>Pezizomycotina</taxon>
        <taxon>Eurotiomycetes</taxon>
        <taxon>Eurotiomycetidae</taxon>
        <taxon>Eurotiales</taxon>
        <taxon>Aspergillaceae</taxon>
        <taxon>Aspergillus</taxon>
        <taxon>Aspergillus subgen. Nidulantes</taxon>
    </lineage>
</organism>
<evidence type="ECO:0000256" key="1">
    <source>
        <dbReference type="ARBA" id="ARBA00004141"/>
    </source>
</evidence>
<dbReference type="Gene3D" id="1.20.1560.10">
    <property type="entry name" value="ABC transporter type 1, transmembrane domain"/>
    <property type="match status" value="1"/>
</dbReference>
<dbReference type="SUPFAM" id="SSF90123">
    <property type="entry name" value="ABC transporter transmembrane region"/>
    <property type="match status" value="2"/>
</dbReference>
<dbReference type="SMART" id="SM00382">
    <property type="entry name" value="AAA"/>
    <property type="match status" value="2"/>
</dbReference>
<evidence type="ECO:0000256" key="8">
    <source>
        <dbReference type="ARBA" id="ARBA00022989"/>
    </source>
</evidence>
<dbReference type="PROSITE" id="PS50929">
    <property type="entry name" value="ABC_TM1F"/>
    <property type="match status" value="2"/>
</dbReference>
<evidence type="ECO:0000256" key="9">
    <source>
        <dbReference type="ARBA" id="ARBA00023136"/>
    </source>
</evidence>
<evidence type="ECO:0000256" key="10">
    <source>
        <dbReference type="SAM" id="MobiDB-lite"/>
    </source>
</evidence>
<feature type="transmembrane region" description="Helical" evidence="11">
    <location>
        <begin position="724"/>
        <end position="748"/>
    </location>
</feature>
<comment type="similarity">
    <text evidence="2">Belongs to the ABC transporter superfamily. ABCB family. Multidrug resistance exporter (TC 3.A.1.201) subfamily.</text>
</comment>
<gene>
    <name evidence="14" type="ORF">DSM5745_09337</name>
</gene>
<feature type="transmembrane region" description="Helical" evidence="11">
    <location>
        <begin position="936"/>
        <end position="953"/>
    </location>
</feature>
<keyword evidence="6" id="KW-0547">Nucleotide-binding</keyword>
<feature type="domain" description="ABC transporter" evidence="12">
    <location>
        <begin position="359"/>
        <end position="604"/>
    </location>
</feature>
<dbReference type="SUPFAM" id="SSF52540">
    <property type="entry name" value="P-loop containing nucleoside triphosphate hydrolases"/>
    <property type="match status" value="2"/>
</dbReference>
<feature type="transmembrane region" description="Helical" evidence="11">
    <location>
        <begin position="903"/>
        <end position="924"/>
    </location>
</feature>
<dbReference type="GO" id="GO:0005743">
    <property type="term" value="C:mitochondrial inner membrane"/>
    <property type="evidence" value="ECO:0007669"/>
    <property type="project" value="TreeGrafter"/>
</dbReference>
<evidence type="ECO:0000259" key="13">
    <source>
        <dbReference type="PROSITE" id="PS50929"/>
    </source>
</evidence>
<feature type="transmembrane region" description="Helical" evidence="11">
    <location>
        <begin position="259"/>
        <end position="280"/>
    </location>
</feature>
<feature type="compositionally biased region" description="Polar residues" evidence="10">
    <location>
        <begin position="616"/>
        <end position="628"/>
    </location>
</feature>
<dbReference type="GO" id="GO:0015421">
    <property type="term" value="F:ABC-type oligopeptide transporter activity"/>
    <property type="evidence" value="ECO:0007669"/>
    <property type="project" value="TreeGrafter"/>
</dbReference>
<dbReference type="InterPro" id="IPR039421">
    <property type="entry name" value="Type_1_exporter"/>
</dbReference>
<dbReference type="FunFam" id="3.40.50.300:FF:000967">
    <property type="entry name" value="ABC multidrug transporter mdr4"/>
    <property type="match status" value="1"/>
</dbReference>
<dbReference type="STRING" id="1810919.A0A3D8R0N5"/>
<dbReference type="RefSeq" id="XP_026600439.1">
    <property type="nucleotide sequence ID" value="XM_026751353.1"/>
</dbReference>
<feature type="transmembrane region" description="Helical" evidence="11">
    <location>
        <begin position="824"/>
        <end position="842"/>
    </location>
</feature>
<feature type="transmembrane region" description="Helical" evidence="11">
    <location>
        <begin position="863"/>
        <end position="883"/>
    </location>
</feature>
<feature type="transmembrane region" description="Helical" evidence="11">
    <location>
        <begin position="156"/>
        <end position="174"/>
    </location>
</feature>
<keyword evidence="8 11" id="KW-1133">Transmembrane helix</keyword>
<evidence type="ECO:0000256" key="2">
    <source>
        <dbReference type="ARBA" id="ARBA00007577"/>
    </source>
</evidence>
<reference evidence="14 15" key="1">
    <citation type="journal article" date="2018" name="IMA Fungus">
        <title>IMA Genome-F 9: Draft genome sequence of Annulohypoxylon stygium, Aspergillus mulundensis, Berkeleyomyces basicola (syn. Thielaviopsis basicola), Ceratocystis smalleyi, two Cercospora beticola strains, Coleophoma cylindrospora, Fusarium fracticaudum, Phialophora cf. hyalina, and Morchella septimelata.</title>
        <authorList>
            <person name="Wingfield B.D."/>
            <person name="Bills G.F."/>
            <person name="Dong Y."/>
            <person name="Huang W."/>
            <person name="Nel W.J."/>
            <person name="Swalarsk-Parry B.S."/>
            <person name="Vaghefi N."/>
            <person name="Wilken P.M."/>
            <person name="An Z."/>
            <person name="de Beer Z.W."/>
            <person name="De Vos L."/>
            <person name="Chen L."/>
            <person name="Duong T.A."/>
            <person name="Gao Y."/>
            <person name="Hammerbacher A."/>
            <person name="Kikkert J.R."/>
            <person name="Li Y."/>
            <person name="Li H."/>
            <person name="Li K."/>
            <person name="Li Q."/>
            <person name="Liu X."/>
            <person name="Ma X."/>
            <person name="Naidoo K."/>
            <person name="Pethybridge S.J."/>
            <person name="Sun J."/>
            <person name="Steenkamp E.T."/>
            <person name="van der Nest M.A."/>
            <person name="van Wyk S."/>
            <person name="Wingfield M.J."/>
            <person name="Xiong C."/>
            <person name="Yue Q."/>
            <person name="Zhang X."/>
        </authorList>
    </citation>
    <scope>NUCLEOTIDE SEQUENCE [LARGE SCALE GENOMIC DNA]</scope>
    <source>
        <strain evidence="14 15">DSM 5745</strain>
    </source>
</reference>
<dbReference type="PROSITE" id="PS50893">
    <property type="entry name" value="ABC_TRANSPORTER_2"/>
    <property type="match status" value="2"/>
</dbReference>
<dbReference type="EMBL" id="PVWQ01000012">
    <property type="protein sequence ID" value="RDW67471.1"/>
    <property type="molecule type" value="Genomic_DNA"/>
</dbReference>
<comment type="caution">
    <text evidence="14">The sequence shown here is derived from an EMBL/GenBank/DDBJ whole genome shotgun (WGS) entry which is preliminary data.</text>
</comment>
<evidence type="ECO:0000259" key="12">
    <source>
        <dbReference type="PROSITE" id="PS50893"/>
    </source>
</evidence>
<dbReference type="GO" id="GO:0090374">
    <property type="term" value="P:oligopeptide export from mitochondrion"/>
    <property type="evidence" value="ECO:0007669"/>
    <property type="project" value="TreeGrafter"/>
</dbReference>
<dbReference type="Pfam" id="PF00664">
    <property type="entry name" value="ABC_membrane"/>
    <property type="match status" value="2"/>
</dbReference>
<evidence type="ECO:0000256" key="4">
    <source>
        <dbReference type="ARBA" id="ARBA00022692"/>
    </source>
</evidence>
<dbReference type="PROSITE" id="PS00211">
    <property type="entry name" value="ABC_TRANSPORTER_1"/>
    <property type="match status" value="2"/>
</dbReference>
<dbReference type="InterPro" id="IPR027417">
    <property type="entry name" value="P-loop_NTPase"/>
</dbReference>
<feature type="domain" description="ABC transmembrane type-1" evidence="13">
    <location>
        <begin position="683"/>
        <end position="967"/>
    </location>
</feature>